<name>A0A448XJD7_9PLAT</name>
<proteinExistence type="predicted"/>
<evidence type="ECO:0000313" key="2">
    <source>
        <dbReference type="EMBL" id="VEL38085.1"/>
    </source>
</evidence>
<evidence type="ECO:0000313" key="3">
    <source>
        <dbReference type="Proteomes" id="UP000784294"/>
    </source>
</evidence>
<organism evidence="2 3">
    <name type="scientific">Protopolystoma xenopodis</name>
    <dbReference type="NCBI Taxonomy" id="117903"/>
    <lineage>
        <taxon>Eukaryota</taxon>
        <taxon>Metazoa</taxon>
        <taxon>Spiralia</taxon>
        <taxon>Lophotrochozoa</taxon>
        <taxon>Platyhelminthes</taxon>
        <taxon>Monogenea</taxon>
        <taxon>Polyopisthocotylea</taxon>
        <taxon>Polystomatidea</taxon>
        <taxon>Polystomatidae</taxon>
        <taxon>Protopolystoma</taxon>
    </lineage>
</organism>
<dbReference type="AlphaFoldDB" id="A0A448XJD7"/>
<feature type="region of interest" description="Disordered" evidence="1">
    <location>
        <begin position="1"/>
        <end position="22"/>
    </location>
</feature>
<sequence>MMDESSARFPPNRGRKSRGLRRHEYRIKAKRLQYNEFHPSSSGEIDPRISSSYTFIRNEDPSNKVISGDSSKPSFSLHLLIAKYQSSPSRLSLFYP</sequence>
<feature type="compositionally biased region" description="Basic residues" evidence="1">
    <location>
        <begin position="13"/>
        <end position="22"/>
    </location>
</feature>
<evidence type="ECO:0000256" key="1">
    <source>
        <dbReference type="SAM" id="MobiDB-lite"/>
    </source>
</evidence>
<dbReference type="EMBL" id="CAAALY010256848">
    <property type="protein sequence ID" value="VEL38085.1"/>
    <property type="molecule type" value="Genomic_DNA"/>
</dbReference>
<protein>
    <submittedName>
        <fullName evidence="2">Uncharacterized protein</fullName>
    </submittedName>
</protein>
<comment type="caution">
    <text evidence="2">The sequence shown here is derived from an EMBL/GenBank/DDBJ whole genome shotgun (WGS) entry which is preliminary data.</text>
</comment>
<gene>
    <name evidence="2" type="ORF">PXEA_LOCUS31525</name>
</gene>
<keyword evidence="3" id="KW-1185">Reference proteome</keyword>
<accession>A0A448XJD7</accession>
<reference evidence="2" key="1">
    <citation type="submission" date="2018-11" db="EMBL/GenBank/DDBJ databases">
        <authorList>
            <consortium name="Pathogen Informatics"/>
        </authorList>
    </citation>
    <scope>NUCLEOTIDE SEQUENCE</scope>
</reference>
<dbReference type="Proteomes" id="UP000784294">
    <property type="component" value="Unassembled WGS sequence"/>
</dbReference>